<comment type="similarity">
    <text evidence="2">Belongs to the NapC/NirT/NrfH family.</text>
</comment>
<feature type="binding site" description="covalent" evidence="13">
    <location>
        <position position="122"/>
    </location>
    <ligand>
        <name>heme</name>
        <dbReference type="ChEBI" id="CHEBI:30413"/>
        <label>3</label>
    </ligand>
</feature>
<evidence type="ECO:0000256" key="3">
    <source>
        <dbReference type="ARBA" id="ARBA00022448"/>
    </source>
</evidence>
<gene>
    <name evidence="17" type="ORF">SAMN02745206_00246</name>
</gene>
<keyword evidence="3 12" id="KW-0813">Transport</keyword>
<dbReference type="PANTHER" id="PTHR30333">
    <property type="entry name" value="CYTOCHROME C-TYPE PROTEIN"/>
    <property type="match status" value="1"/>
</dbReference>
<dbReference type="InterPro" id="IPR051174">
    <property type="entry name" value="Cytochrome_c-type_ET"/>
</dbReference>
<evidence type="ECO:0000256" key="13">
    <source>
        <dbReference type="PIRSR" id="PIRSR000013-1"/>
    </source>
</evidence>
<dbReference type="InterPro" id="IPR024717">
    <property type="entry name" value="NapC/NirT/NrfH"/>
</dbReference>
<evidence type="ECO:0000256" key="11">
    <source>
        <dbReference type="ARBA" id="ARBA00023136"/>
    </source>
</evidence>
<dbReference type="GO" id="GO:0005886">
    <property type="term" value="C:plasma membrane"/>
    <property type="evidence" value="ECO:0007669"/>
    <property type="project" value="UniProtKB-SubCell"/>
</dbReference>
<keyword evidence="6 15" id="KW-0812">Transmembrane</keyword>
<comment type="cofactor">
    <cofactor evidence="13">
        <name>heme</name>
        <dbReference type="ChEBI" id="CHEBI:30413"/>
    </cofactor>
    <text evidence="13">Binds 4 heme groups per subunit.</text>
</comment>
<dbReference type="GO" id="GO:0009061">
    <property type="term" value="P:anaerobic respiration"/>
    <property type="evidence" value="ECO:0007669"/>
    <property type="project" value="TreeGrafter"/>
</dbReference>
<feature type="binding site" description="covalent" evidence="13">
    <location>
        <position position="70"/>
    </location>
    <ligand>
        <name>heme</name>
        <dbReference type="ChEBI" id="CHEBI:30413"/>
        <label>2</label>
    </ligand>
</feature>
<reference evidence="18" key="1">
    <citation type="submission" date="2016-11" db="EMBL/GenBank/DDBJ databases">
        <authorList>
            <person name="Varghese N."/>
            <person name="Submissions S."/>
        </authorList>
    </citation>
    <scope>NUCLEOTIDE SEQUENCE [LARGE SCALE GENOMIC DNA]</scope>
    <source>
        <strain evidence="18">DSM 9756</strain>
    </source>
</reference>
<feature type="binding site" evidence="13">
    <location>
        <position position="85"/>
    </location>
    <ligand>
        <name>a menaquinol</name>
        <dbReference type="ChEBI" id="CHEBI:18151"/>
    </ligand>
</feature>
<feature type="binding site" description="covalent" evidence="13">
    <location>
        <position position="38"/>
    </location>
    <ligand>
        <name>heme</name>
        <dbReference type="ChEBI" id="CHEBI:30413"/>
        <label>1</label>
    </ligand>
</feature>
<dbReference type="InterPro" id="IPR038266">
    <property type="entry name" value="NapC/NirT_cytc_sf"/>
</dbReference>
<feature type="binding site" evidence="13">
    <location>
        <position position="92"/>
    </location>
    <ligand>
        <name>a menaquinol</name>
        <dbReference type="ChEBI" id="CHEBI:18151"/>
    </ligand>
</feature>
<dbReference type="Pfam" id="PF03264">
    <property type="entry name" value="Cytochrom_NNT"/>
    <property type="match status" value="1"/>
</dbReference>
<sequence length="185" mass="21494">MRRWVKALLWISVGIVLGFPLFSMTYYTMVRTSTPQFCASCHEIRFAYNTWKTSTHTNNAQGFVADCMDCHLPAPHDTVEFFYAKTMHGIKDIFVHFTEGPDAYDHAKAREAAYASFKNDQCQKCHRNILYLPQKRGAMLAHRSVLYPRPGYEKRCVDCHRNLVHVARDRFAYKQLEGNYRGLGM</sequence>
<evidence type="ECO:0000259" key="16">
    <source>
        <dbReference type="Pfam" id="PF03264"/>
    </source>
</evidence>
<dbReference type="PIRSF" id="PIRSF000013">
    <property type="entry name" value="4_hem_cytochrm_NapC"/>
    <property type="match status" value="1"/>
</dbReference>
<evidence type="ECO:0000256" key="1">
    <source>
        <dbReference type="ARBA" id="ARBA00004162"/>
    </source>
</evidence>
<dbReference type="STRING" id="1121391.SAMN02745206_00246"/>
<feature type="transmembrane region" description="Helical" evidence="15">
    <location>
        <begin position="7"/>
        <end position="29"/>
    </location>
</feature>
<feature type="binding site" description="covalent" evidence="13">
    <location>
        <position position="156"/>
    </location>
    <ligand>
        <name>heme</name>
        <dbReference type="ChEBI" id="CHEBI:30413"/>
        <label>4</label>
    </ligand>
</feature>
<evidence type="ECO:0000256" key="7">
    <source>
        <dbReference type="ARBA" id="ARBA00022723"/>
    </source>
</evidence>
<dbReference type="EMBL" id="FQVB01000004">
    <property type="protein sequence ID" value="SHE41917.1"/>
    <property type="molecule type" value="Genomic_DNA"/>
</dbReference>
<evidence type="ECO:0000256" key="5">
    <source>
        <dbReference type="ARBA" id="ARBA00022617"/>
    </source>
</evidence>
<feature type="binding site" description="axial binding residue" evidence="14">
    <location>
        <position position="160"/>
    </location>
    <ligand>
        <name>heme</name>
        <dbReference type="ChEBI" id="CHEBI:30413"/>
        <label>4</label>
    </ligand>
    <ligandPart>
        <name>Fe</name>
        <dbReference type="ChEBI" id="CHEBI:18248"/>
    </ligandPart>
</feature>
<dbReference type="GO" id="GO:0046872">
    <property type="term" value="F:metal ion binding"/>
    <property type="evidence" value="ECO:0007669"/>
    <property type="project" value="UniProtKB-KW"/>
</dbReference>
<comment type="subcellular location">
    <subcellularLocation>
        <location evidence="1">Cell membrane</location>
        <topology evidence="1">Single-pass membrane protein</topology>
    </subcellularLocation>
</comment>
<evidence type="ECO:0000313" key="17">
    <source>
        <dbReference type="EMBL" id="SHE41917.1"/>
    </source>
</evidence>
<dbReference type="InterPro" id="IPR005126">
    <property type="entry name" value="NapC/NirT_cyt_c_N"/>
</dbReference>
<keyword evidence="7 12" id="KW-0479">Metal-binding</keyword>
<keyword evidence="5 12" id="KW-0349">Heme</keyword>
<feature type="binding site" evidence="13">
    <location>
        <position position="67"/>
    </location>
    <ligand>
        <name>a menaquinol</name>
        <dbReference type="ChEBI" id="CHEBI:18151"/>
    </ligand>
</feature>
<feature type="binding site" description="covalent" evidence="13">
    <location>
        <position position="125"/>
    </location>
    <ligand>
        <name>heme</name>
        <dbReference type="ChEBI" id="CHEBI:30413"/>
        <label>3</label>
    </ligand>
</feature>
<feature type="domain" description="NapC/NirT cytochrome c N-terminal" evidence="16">
    <location>
        <begin position="5"/>
        <end position="166"/>
    </location>
</feature>
<evidence type="ECO:0000256" key="2">
    <source>
        <dbReference type="ARBA" id="ARBA00007395"/>
    </source>
</evidence>
<feature type="binding site" description="covalent" evidence="13">
    <location>
        <position position="159"/>
    </location>
    <ligand>
        <name>heme</name>
        <dbReference type="ChEBI" id="CHEBI:30413"/>
        <label>4</label>
    </ligand>
</feature>
<feature type="binding site" description="covalent" evidence="13">
    <location>
        <position position="41"/>
    </location>
    <ligand>
        <name>heme</name>
        <dbReference type="ChEBI" id="CHEBI:30413"/>
        <label>1</label>
    </ligand>
</feature>
<feature type="binding site" description="axial binding residue" evidence="14">
    <location>
        <position position="92"/>
    </location>
    <ligand>
        <name>heme</name>
        <dbReference type="ChEBI" id="CHEBI:30413"/>
        <label>1</label>
    </ligand>
    <ligandPart>
        <name>Fe</name>
        <dbReference type="ChEBI" id="CHEBI:18248"/>
    </ligandPart>
</feature>
<keyword evidence="9 15" id="KW-1133">Transmembrane helix</keyword>
<evidence type="ECO:0000256" key="12">
    <source>
        <dbReference type="PIRNR" id="PIRNR000013"/>
    </source>
</evidence>
<dbReference type="RefSeq" id="WP_073036192.1">
    <property type="nucleotide sequence ID" value="NZ_FQVB01000004.1"/>
</dbReference>
<dbReference type="PANTHER" id="PTHR30333:SF1">
    <property type="entry name" value="CYTOCHROME C-TYPE PROTEIN NAPC"/>
    <property type="match status" value="1"/>
</dbReference>
<dbReference type="GO" id="GO:0009055">
    <property type="term" value="F:electron transfer activity"/>
    <property type="evidence" value="ECO:0007669"/>
    <property type="project" value="TreeGrafter"/>
</dbReference>
<organism evidence="17 18">
    <name type="scientific">Desulfacinum infernum DSM 9756</name>
    <dbReference type="NCBI Taxonomy" id="1121391"/>
    <lineage>
        <taxon>Bacteria</taxon>
        <taxon>Pseudomonadati</taxon>
        <taxon>Thermodesulfobacteriota</taxon>
        <taxon>Syntrophobacteria</taxon>
        <taxon>Syntrophobacterales</taxon>
        <taxon>Syntrophobacteraceae</taxon>
        <taxon>Desulfacinum</taxon>
    </lineage>
</organism>
<feature type="binding site" description="axial binding residue" evidence="14">
    <location>
        <position position="165"/>
    </location>
    <ligand>
        <name>heme</name>
        <dbReference type="ChEBI" id="CHEBI:30413"/>
        <label>2</label>
    </ligand>
    <ligandPart>
        <name>Fe</name>
        <dbReference type="ChEBI" id="CHEBI:18248"/>
    </ligandPart>
</feature>
<dbReference type="OrthoDB" id="9782159at2"/>
<evidence type="ECO:0000256" key="4">
    <source>
        <dbReference type="ARBA" id="ARBA00022475"/>
    </source>
</evidence>
<keyword evidence="11 15" id="KW-0472">Membrane</keyword>
<dbReference type="Proteomes" id="UP000184076">
    <property type="component" value="Unassembled WGS sequence"/>
</dbReference>
<keyword evidence="4" id="KW-1003">Cell membrane</keyword>
<feature type="binding site" description="axial binding residue" evidence="14">
    <location>
        <position position="71"/>
    </location>
    <ligand>
        <name>heme</name>
        <dbReference type="ChEBI" id="CHEBI:30413"/>
        <label>2</label>
    </ligand>
    <ligandPart>
        <name>Fe</name>
        <dbReference type="ChEBI" id="CHEBI:18248"/>
    </ligandPart>
</feature>
<evidence type="ECO:0000256" key="14">
    <source>
        <dbReference type="PIRSR" id="PIRSR000013-2"/>
    </source>
</evidence>
<keyword evidence="10 12" id="KW-0408">Iron</keyword>
<evidence type="ECO:0000256" key="8">
    <source>
        <dbReference type="ARBA" id="ARBA00022982"/>
    </source>
</evidence>
<keyword evidence="18" id="KW-1185">Reference proteome</keyword>
<keyword evidence="8 12" id="KW-0249">Electron transport</keyword>
<evidence type="ECO:0000256" key="6">
    <source>
        <dbReference type="ARBA" id="ARBA00022692"/>
    </source>
</evidence>
<comment type="PTM">
    <text evidence="12">Binds 4 heme groups per subunit.</text>
</comment>
<dbReference type="AlphaFoldDB" id="A0A1M4TCD0"/>
<protein>
    <recommendedName>
        <fullName evidence="12">Cytochrome c-type protein</fullName>
    </recommendedName>
</protein>
<evidence type="ECO:0000256" key="9">
    <source>
        <dbReference type="ARBA" id="ARBA00022989"/>
    </source>
</evidence>
<dbReference type="Gene3D" id="1.10.3820.10">
    <property type="entry name" value="Di-heme elbow motif domain"/>
    <property type="match status" value="1"/>
</dbReference>
<evidence type="ECO:0000313" key="18">
    <source>
        <dbReference type="Proteomes" id="UP000184076"/>
    </source>
</evidence>
<dbReference type="GO" id="GO:0020037">
    <property type="term" value="F:heme binding"/>
    <property type="evidence" value="ECO:0007669"/>
    <property type="project" value="InterPro"/>
</dbReference>
<evidence type="ECO:0000256" key="10">
    <source>
        <dbReference type="ARBA" id="ARBA00023004"/>
    </source>
</evidence>
<dbReference type="SUPFAM" id="SSF48695">
    <property type="entry name" value="Multiheme cytochromes"/>
    <property type="match status" value="1"/>
</dbReference>
<feature type="binding site" description="axial binding residue" evidence="14">
    <location>
        <position position="126"/>
    </location>
    <ligand>
        <name>heme</name>
        <dbReference type="ChEBI" id="CHEBI:30413"/>
        <label>3</label>
    </ligand>
    <ligandPart>
        <name>Fe</name>
        <dbReference type="ChEBI" id="CHEBI:18248"/>
    </ligandPart>
</feature>
<dbReference type="InterPro" id="IPR036280">
    <property type="entry name" value="Multihaem_cyt_sf"/>
</dbReference>
<accession>A0A1M4TCD0</accession>
<evidence type="ECO:0000256" key="15">
    <source>
        <dbReference type="SAM" id="Phobius"/>
    </source>
</evidence>
<proteinExistence type="inferred from homology"/>
<dbReference type="GO" id="GO:0019333">
    <property type="term" value="P:denitrification pathway"/>
    <property type="evidence" value="ECO:0007669"/>
    <property type="project" value="InterPro"/>
</dbReference>
<name>A0A1M4TCD0_9BACT</name>